<organism evidence="1 2">
    <name type="scientific">candidate division Kazan bacterium GW2011_GWB1_45_10</name>
    <dbReference type="NCBI Taxonomy" id="1620411"/>
    <lineage>
        <taxon>Bacteria</taxon>
        <taxon>Bacteria division Kazan-3B-28</taxon>
    </lineage>
</organism>
<dbReference type="EMBL" id="LCJZ01000002">
    <property type="protein sequence ID" value="KKT87256.1"/>
    <property type="molecule type" value="Genomic_DNA"/>
</dbReference>
<name>A0A0G1KUF8_UNCK3</name>
<evidence type="ECO:0000313" key="1">
    <source>
        <dbReference type="EMBL" id="KKT87256.1"/>
    </source>
</evidence>
<comment type="caution">
    <text evidence="1">The sequence shown here is derived from an EMBL/GenBank/DDBJ whole genome shotgun (WGS) entry which is preliminary data.</text>
</comment>
<proteinExistence type="predicted"/>
<sequence>MTREEALAKDYLYYCLNCNKVYKELPVENYEDGHGGRNLQMCKCGCDLFADLKTDQPVTTGSAMPTHDESTPIDRPVNPVEADILSPHCGENTTHPLRTDDKIIDEWLASIGLTRKDVVIFAGQSRDNTKFAAEHMHKGDIDPTSQLTGKAIDDVLAKEEEKVGFQPRQHLHPSR</sequence>
<evidence type="ECO:0000313" key="2">
    <source>
        <dbReference type="Proteomes" id="UP000033958"/>
    </source>
</evidence>
<dbReference type="AlphaFoldDB" id="A0A0G1KUF8"/>
<gene>
    <name evidence="1" type="ORF">VE97_C0002G0010</name>
</gene>
<protein>
    <submittedName>
        <fullName evidence="1">Uncharacterized protein</fullName>
    </submittedName>
</protein>
<dbReference type="Proteomes" id="UP000033958">
    <property type="component" value="Unassembled WGS sequence"/>
</dbReference>
<accession>A0A0G1KUF8</accession>
<reference evidence="1 2" key="1">
    <citation type="journal article" date="2015" name="Nature">
        <title>rRNA introns, odd ribosomes, and small enigmatic genomes across a large radiation of phyla.</title>
        <authorList>
            <person name="Brown C.T."/>
            <person name="Hug L.A."/>
            <person name="Thomas B.C."/>
            <person name="Sharon I."/>
            <person name="Castelle C.J."/>
            <person name="Singh A."/>
            <person name="Wilkins M.J."/>
            <person name="Williams K.H."/>
            <person name="Banfield J.F."/>
        </authorList>
    </citation>
    <scope>NUCLEOTIDE SEQUENCE [LARGE SCALE GENOMIC DNA]</scope>
</reference>